<dbReference type="InterPro" id="IPR001789">
    <property type="entry name" value="Sig_transdc_resp-reg_receiver"/>
</dbReference>
<evidence type="ECO:0000259" key="3">
    <source>
        <dbReference type="PROSITE" id="PS50110"/>
    </source>
</evidence>
<dbReference type="InterPro" id="IPR050595">
    <property type="entry name" value="Bact_response_regulator"/>
</dbReference>
<dbReference type="OrthoDB" id="8964771at2"/>
<evidence type="ECO:0000256" key="1">
    <source>
        <dbReference type="ARBA" id="ARBA00022553"/>
    </source>
</evidence>
<sequence>MAHSLRIGCLRQRAELAPLIRAATRIIRRCDCWPLGGLVFCRKIQPLCIISMSTGPQIIPARSSATIAMVDDDESVRMALSSSLRSASWNVIDYASAGELLGDTRRSKLKLVVADIQMPGMDGFGLLESIKRWKRPIPVIFVTAYVTEDVRERAKNNGAAGFFSKPVDDAGLLALVSELLKE</sequence>
<dbReference type="Pfam" id="PF00072">
    <property type="entry name" value="Response_reg"/>
    <property type="match status" value="1"/>
</dbReference>
<dbReference type="CDD" id="cd00156">
    <property type="entry name" value="REC"/>
    <property type="match status" value="1"/>
</dbReference>
<comment type="caution">
    <text evidence="4">The sequence shown here is derived from an EMBL/GenBank/DDBJ whole genome shotgun (WGS) entry which is preliminary data.</text>
</comment>
<reference evidence="4 5" key="1">
    <citation type="submission" date="2019-03" db="EMBL/GenBank/DDBJ databases">
        <title>Paraburkholderia sp. isolated from native Mimosa gymnas in Guartela State Park, Brazil.</title>
        <authorList>
            <person name="Paulitsch F."/>
            <person name="Hungria M."/>
            <person name="Delamuta J.R.M."/>
            <person name="Ribeiro R.A."/>
            <person name="Dall'Agnol R."/>
            <person name="Silva J.S.B."/>
        </authorList>
    </citation>
    <scope>NUCLEOTIDE SEQUENCE [LARGE SCALE GENOMIC DNA]</scope>
    <source>
        <strain evidence="4 5">CNPSo 3008</strain>
    </source>
</reference>
<dbReference type="PANTHER" id="PTHR44591">
    <property type="entry name" value="STRESS RESPONSE REGULATOR PROTEIN 1"/>
    <property type="match status" value="1"/>
</dbReference>
<keyword evidence="1 2" id="KW-0597">Phosphoprotein</keyword>
<dbReference type="AlphaFoldDB" id="A0A4R5LLW9"/>
<dbReference type="SUPFAM" id="SSF52172">
    <property type="entry name" value="CheY-like"/>
    <property type="match status" value="1"/>
</dbReference>
<dbReference type="PANTHER" id="PTHR44591:SF25">
    <property type="entry name" value="CHEMOTAXIS TWO-COMPONENT RESPONSE REGULATOR"/>
    <property type="match status" value="1"/>
</dbReference>
<evidence type="ECO:0000313" key="4">
    <source>
        <dbReference type="EMBL" id="TDG10860.1"/>
    </source>
</evidence>
<organism evidence="4 5">
    <name type="scientific">Paraburkholderia guartelaensis</name>
    <dbReference type="NCBI Taxonomy" id="2546446"/>
    <lineage>
        <taxon>Bacteria</taxon>
        <taxon>Pseudomonadati</taxon>
        <taxon>Pseudomonadota</taxon>
        <taxon>Betaproteobacteria</taxon>
        <taxon>Burkholderiales</taxon>
        <taxon>Burkholderiaceae</taxon>
        <taxon>Paraburkholderia</taxon>
    </lineage>
</organism>
<dbReference type="PROSITE" id="PS50110">
    <property type="entry name" value="RESPONSE_REGULATORY"/>
    <property type="match status" value="1"/>
</dbReference>
<name>A0A4R5LLW9_9BURK</name>
<dbReference type="GO" id="GO:0000160">
    <property type="term" value="P:phosphorelay signal transduction system"/>
    <property type="evidence" value="ECO:0007669"/>
    <property type="project" value="InterPro"/>
</dbReference>
<accession>A0A4R5LLW9</accession>
<dbReference type="Gene3D" id="3.40.50.2300">
    <property type="match status" value="1"/>
</dbReference>
<feature type="modified residue" description="4-aspartylphosphate" evidence="2">
    <location>
        <position position="115"/>
    </location>
</feature>
<gene>
    <name evidence="4" type="ORF">E1N52_00960</name>
</gene>
<dbReference type="SMART" id="SM00448">
    <property type="entry name" value="REC"/>
    <property type="match status" value="1"/>
</dbReference>
<dbReference type="EMBL" id="SMOD01000001">
    <property type="protein sequence ID" value="TDG10860.1"/>
    <property type="molecule type" value="Genomic_DNA"/>
</dbReference>
<protein>
    <submittedName>
        <fullName evidence="4">Response regulator</fullName>
    </submittedName>
</protein>
<dbReference type="InterPro" id="IPR011006">
    <property type="entry name" value="CheY-like_superfamily"/>
</dbReference>
<evidence type="ECO:0000313" key="5">
    <source>
        <dbReference type="Proteomes" id="UP000295606"/>
    </source>
</evidence>
<proteinExistence type="predicted"/>
<dbReference type="RefSeq" id="WP_133179348.1">
    <property type="nucleotide sequence ID" value="NZ_SMOD01000001.1"/>
</dbReference>
<feature type="domain" description="Response regulatory" evidence="3">
    <location>
        <begin position="66"/>
        <end position="180"/>
    </location>
</feature>
<evidence type="ECO:0000256" key="2">
    <source>
        <dbReference type="PROSITE-ProRule" id="PRU00169"/>
    </source>
</evidence>
<dbReference type="Proteomes" id="UP000295606">
    <property type="component" value="Unassembled WGS sequence"/>
</dbReference>